<dbReference type="InterPro" id="IPR051447">
    <property type="entry name" value="Lipoprotein-release_system"/>
</dbReference>
<keyword evidence="3" id="KW-1003">Cell membrane</keyword>
<dbReference type="AlphaFoldDB" id="A0A917FQF1"/>
<evidence type="ECO:0000256" key="7">
    <source>
        <dbReference type="SAM" id="Phobius"/>
    </source>
</evidence>
<evidence type="ECO:0000256" key="6">
    <source>
        <dbReference type="ARBA" id="ARBA00023136"/>
    </source>
</evidence>
<evidence type="ECO:0000256" key="4">
    <source>
        <dbReference type="ARBA" id="ARBA00022692"/>
    </source>
</evidence>
<dbReference type="PANTHER" id="PTHR30489:SF0">
    <property type="entry name" value="LIPOPROTEIN-RELEASING SYSTEM TRANSMEMBRANE PROTEIN LOLE"/>
    <property type="match status" value="1"/>
</dbReference>
<gene>
    <name evidence="9" type="ORF">GCM10010912_45970</name>
</gene>
<dbReference type="Proteomes" id="UP000637643">
    <property type="component" value="Unassembled WGS sequence"/>
</dbReference>
<evidence type="ECO:0000256" key="1">
    <source>
        <dbReference type="ARBA" id="ARBA00004651"/>
    </source>
</evidence>
<accession>A0A917FQF1</accession>
<evidence type="ECO:0000256" key="2">
    <source>
        <dbReference type="ARBA" id="ARBA00005236"/>
    </source>
</evidence>
<feature type="transmembrane region" description="Helical" evidence="7">
    <location>
        <begin position="130"/>
        <end position="153"/>
    </location>
</feature>
<feature type="transmembrane region" description="Helical" evidence="7">
    <location>
        <begin position="37"/>
        <end position="60"/>
    </location>
</feature>
<keyword evidence="6 7" id="KW-0472">Membrane</keyword>
<keyword evidence="5 7" id="KW-1133">Transmembrane helix</keyword>
<organism evidence="9 10">
    <name type="scientific">Paenibacillus albidus</name>
    <dbReference type="NCBI Taxonomy" id="2041023"/>
    <lineage>
        <taxon>Bacteria</taxon>
        <taxon>Bacillati</taxon>
        <taxon>Bacillota</taxon>
        <taxon>Bacilli</taxon>
        <taxon>Bacillales</taxon>
        <taxon>Paenibacillaceae</taxon>
        <taxon>Paenibacillus</taxon>
    </lineage>
</organism>
<comment type="similarity">
    <text evidence="2">Belongs to the ABC-4 integral membrane protein family. LolC/E subfamily.</text>
</comment>
<reference evidence="9" key="2">
    <citation type="submission" date="2020-09" db="EMBL/GenBank/DDBJ databases">
        <authorList>
            <person name="Sun Q."/>
            <person name="Zhou Y."/>
        </authorList>
    </citation>
    <scope>NUCLEOTIDE SEQUENCE</scope>
    <source>
        <strain evidence="9">CGMCC 1.16134</strain>
    </source>
</reference>
<name>A0A917FQF1_9BACL</name>
<dbReference type="EMBL" id="BMKR01000023">
    <property type="protein sequence ID" value="GGF95877.1"/>
    <property type="molecule type" value="Genomic_DNA"/>
</dbReference>
<comment type="caution">
    <text evidence="9">The sequence shown here is derived from an EMBL/GenBank/DDBJ whole genome shotgun (WGS) entry which is preliminary data.</text>
</comment>
<dbReference type="Pfam" id="PF02687">
    <property type="entry name" value="FtsX"/>
    <property type="match status" value="1"/>
</dbReference>
<sequence length="172" mass="19549">MKSTEPLRTQQGIEEMHEINLNVYNVYQSRKSEEQQILLMSVFSYGFIVLISAISIANIFNTISTGLSLRKREFAMLKSVGMTPKGFTKMMNYESIFYGVKSLLFGLPVSFVVMYLIYRAFSNKFSYGFTLPWMSILSVIVAVFIIVGSAMLYSGARVKKETIIDALKQENI</sequence>
<reference evidence="9" key="1">
    <citation type="journal article" date="2014" name="Int. J. Syst. Evol. Microbiol.">
        <title>Complete genome sequence of Corynebacterium casei LMG S-19264T (=DSM 44701T), isolated from a smear-ripened cheese.</title>
        <authorList>
            <consortium name="US DOE Joint Genome Institute (JGI-PGF)"/>
            <person name="Walter F."/>
            <person name="Albersmeier A."/>
            <person name="Kalinowski J."/>
            <person name="Ruckert C."/>
        </authorList>
    </citation>
    <scope>NUCLEOTIDE SEQUENCE</scope>
    <source>
        <strain evidence="9">CGMCC 1.16134</strain>
    </source>
</reference>
<keyword evidence="4 7" id="KW-0812">Transmembrane</keyword>
<comment type="subcellular location">
    <subcellularLocation>
        <location evidence="1">Cell membrane</location>
        <topology evidence="1">Multi-pass membrane protein</topology>
    </subcellularLocation>
</comment>
<keyword evidence="10" id="KW-1185">Reference proteome</keyword>
<feature type="transmembrane region" description="Helical" evidence="7">
    <location>
        <begin position="96"/>
        <end position="118"/>
    </location>
</feature>
<evidence type="ECO:0000256" key="3">
    <source>
        <dbReference type="ARBA" id="ARBA00022475"/>
    </source>
</evidence>
<dbReference type="PANTHER" id="PTHR30489">
    <property type="entry name" value="LIPOPROTEIN-RELEASING SYSTEM TRANSMEMBRANE PROTEIN LOLE"/>
    <property type="match status" value="1"/>
</dbReference>
<dbReference type="InterPro" id="IPR003838">
    <property type="entry name" value="ABC3_permease_C"/>
</dbReference>
<feature type="domain" description="ABC3 transporter permease C-terminal" evidence="8">
    <location>
        <begin position="47"/>
        <end position="161"/>
    </location>
</feature>
<evidence type="ECO:0000256" key="5">
    <source>
        <dbReference type="ARBA" id="ARBA00022989"/>
    </source>
</evidence>
<evidence type="ECO:0000313" key="9">
    <source>
        <dbReference type="EMBL" id="GGF95877.1"/>
    </source>
</evidence>
<proteinExistence type="inferred from homology"/>
<evidence type="ECO:0000259" key="8">
    <source>
        <dbReference type="Pfam" id="PF02687"/>
    </source>
</evidence>
<evidence type="ECO:0000313" key="10">
    <source>
        <dbReference type="Proteomes" id="UP000637643"/>
    </source>
</evidence>
<dbReference type="GO" id="GO:0044874">
    <property type="term" value="P:lipoprotein localization to outer membrane"/>
    <property type="evidence" value="ECO:0007669"/>
    <property type="project" value="TreeGrafter"/>
</dbReference>
<protein>
    <recommendedName>
        <fullName evidence="8">ABC3 transporter permease C-terminal domain-containing protein</fullName>
    </recommendedName>
</protein>
<dbReference type="GO" id="GO:0098797">
    <property type="term" value="C:plasma membrane protein complex"/>
    <property type="evidence" value="ECO:0007669"/>
    <property type="project" value="TreeGrafter"/>
</dbReference>